<evidence type="ECO:0000313" key="1">
    <source>
        <dbReference type="EMBL" id="OGI49980.1"/>
    </source>
</evidence>
<dbReference type="AlphaFoldDB" id="A0A1F6TXY8"/>
<dbReference type="EMBL" id="MFTC01000081">
    <property type="protein sequence ID" value="OGI49980.1"/>
    <property type="molecule type" value="Genomic_DNA"/>
</dbReference>
<dbReference type="Proteomes" id="UP000179037">
    <property type="component" value="Unassembled WGS sequence"/>
</dbReference>
<name>A0A1F6TXY8_9PROT</name>
<evidence type="ECO:0000313" key="2">
    <source>
        <dbReference type="Proteomes" id="UP000179037"/>
    </source>
</evidence>
<reference evidence="1 2" key="1">
    <citation type="journal article" date="2016" name="Nat. Commun.">
        <title>Thousands of microbial genomes shed light on interconnected biogeochemical processes in an aquifer system.</title>
        <authorList>
            <person name="Anantharaman K."/>
            <person name="Brown C.T."/>
            <person name="Hug L.A."/>
            <person name="Sharon I."/>
            <person name="Castelle C.J."/>
            <person name="Probst A.J."/>
            <person name="Thomas B.C."/>
            <person name="Singh A."/>
            <person name="Wilkins M.J."/>
            <person name="Karaoz U."/>
            <person name="Brodie E.L."/>
            <person name="Williams K.H."/>
            <person name="Hubbard S.S."/>
            <person name="Banfield J.F."/>
        </authorList>
    </citation>
    <scope>NUCLEOTIDE SEQUENCE [LARGE SCALE GENOMIC DNA]</scope>
</reference>
<comment type="caution">
    <text evidence="1">The sequence shown here is derived from an EMBL/GenBank/DDBJ whole genome shotgun (WGS) entry which is preliminary data.</text>
</comment>
<accession>A0A1F6TXY8</accession>
<protein>
    <submittedName>
        <fullName evidence="1">Uncharacterized protein</fullName>
    </submittedName>
</protein>
<sequence>MAAVVNTGTDEESRLPYWEIVEPGVSIRLVQRLPDQTRGFFQARGFSVEDSELIAQGCVFQTVFKNISASSEPSTIEYNLRDWVVRAAGARRGLKTREDWQKEWSARKAPQPAQLAFEWSLLPTRQTYRPGDYNWGMMLFGLKPGTGFDLDVVWHQDGKQRTARLKAVRCAADVHLKPGDL</sequence>
<proteinExistence type="predicted"/>
<gene>
    <name evidence="1" type="ORF">A3A87_02320</name>
</gene>
<organism evidence="1 2">
    <name type="scientific">Candidatus Muproteobacteria bacterium RIFCSPLOWO2_01_FULL_60_18</name>
    <dbReference type="NCBI Taxonomy" id="1817768"/>
    <lineage>
        <taxon>Bacteria</taxon>
        <taxon>Pseudomonadati</taxon>
        <taxon>Pseudomonadota</taxon>
        <taxon>Candidatus Muproteobacteria</taxon>
    </lineage>
</organism>